<dbReference type="Proteomes" id="UP000642070">
    <property type="component" value="Unassembled WGS sequence"/>
</dbReference>
<organism evidence="2 3">
    <name type="scientific">Dactylosporangium sucinum</name>
    <dbReference type="NCBI Taxonomy" id="1424081"/>
    <lineage>
        <taxon>Bacteria</taxon>
        <taxon>Bacillati</taxon>
        <taxon>Actinomycetota</taxon>
        <taxon>Actinomycetes</taxon>
        <taxon>Micromonosporales</taxon>
        <taxon>Micromonosporaceae</taxon>
        <taxon>Dactylosporangium</taxon>
    </lineage>
</organism>
<keyword evidence="3" id="KW-1185">Reference proteome</keyword>
<dbReference type="EMBL" id="BMPI01000030">
    <property type="protein sequence ID" value="GGM48148.1"/>
    <property type="molecule type" value="Genomic_DNA"/>
</dbReference>
<sequence length="113" mass="11981">MIPDTSRRLMPCLVVQGAARALDFYAAVFGATERMRFPGPDGSIVHAEIEIGGAVLIVEDADPNRGVQAPPAGGLAGTPVFQYLYVEDVDAVVARAVELGATLHRGPREPVLR</sequence>
<dbReference type="AlphaFoldDB" id="A0A917X0M5"/>
<protein>
    <recommendedName>
        <fullName evidence="1">VOC domain-containing protein</fullName>
    </recommendedName>
</protein>
<dbReference type="SUPFAM" id="SSF54593">
    <property type="entry name" value="Glyoxalase/Bleomycin resistance protein/Dihydroxybiphenyl dioxygenase"/>
    <property type="match status" value="1"/>
</dbReference>
<dbReference type="PANTHER" id="PTHR34109:SF1">
    <property type="entry name" value="VOC DOMAIN-CONTAINING PROTEIN"/>
    <property type="match status" value="1"/>
</dbReference>
<comment type="caution">
    <text evidence="2">The sequence shown here is derived from an EMBL/GenBank/DDBJ whole genome shotgun (WGS) entry which is preliminary data.</text>
</comment>
<dbReference type="PROSITE" id="PS51819">
    <property type="entry name" value="VOC"/>
    <property type="match status" value="1"/>
</dbReference>
<evidence type="ECO:0000313" key="3">
    <source>
        <dbReference type="Proteomes" id="UP000642070"/>
    </source>
</evidence>
<dbReference type="Gene3D" id="3.10.180.10">
    <property type="entry name" value="2,3-Dihydroxybiphenyl 1,2-Dioxygenase, domain 1"/>
    <property type="match status" value="1"/>
</dbReference>
<evidence type="ECO:0000313" key="2">
    <source>
        <dbReference type="EMBL" id="GGM48148.1"/>
    </source>
</evidence>
<dbReference type="InterPro" id="IPR037523">
    <property type="entry name" value="VOC_core"/>
</dbReference>
<dbReference type="RefSeq" id="WP_229835921.1">
    <property type="nucleotide sequence ID" value="NZ_BMPI01000030.1"/>
</dbReference>
<feature type="domain" description="VOC" evidence="1">
    <location>
        <begin position="7"/>
        <end position="113"/>
    </location>
</feature>
<name>A0A917X0M5_9ACTN</name>
<gene>
    <name evidence="2" type="ORF">GCM10007977_057150</name>
</gene>
<reference evidence="2" key="2">
    <citation type="submission" date="2020-09" db="EMBL/GenBank/DDBJ databases">
        <authorList>
            <person name="Sun Q."/>
            <person name="Ohkuma M."/>
        </authorList>
    </citation>
    <scope>NUCLEOTIDE SEQUENCE</scope>
    <source>
        <strain evidence="2">JCM 19831</strain>
    </source>
</reference>
<reference evidence="2" key="1">
    <citation type="journal article" date="2014" name="Int. J. Syst. Evol. Microbiol.">
        <title>Complete genome sequence of Corynebacterium casei LMG S-19264T (=DSM 44701T), isolated from a smear-ripened cheese.</title>
        <authorList>
            <consortium name="US DOE Joint Genome Institute (JGI-PGF)"/>
            <person name="Walter F."/>
            <person name="Albersmeier A."/>
            <person name="Kalinowski J."/>
            <person name="Ruckert C."/>
        </authorList>
    </citation>
    <scope>NUCLEOTIDE SEQUENCE</scope>
    <source>
        <strain evidence="2">JCM 19831</strain>
    </source>
</reference>
<dbReference type="Pfam" id="PF00903">
    <property type="entry name" value="Glyoxalase"/>
    <property type="match status" value="1"/>
</dbReference>
<evidence type="ECO:0000259" key="1">
    <source>
        <dbReference type="PROSITE" id="PS51819"/>
    </source>
</evidence>
<proteinExistence type="predicted"/>
<dbReference type="PANTHER" id="PTHR34109">
    <property type="entry name" value="BNAUNNG04460D PROTEIN-RELATED"/>
    <property type="match status" value="1"/>
</dbReference>
<accession>A0A917X0M5</accession>
<dbReference type="InterPro" id="IPR029068">
    <property type="entry name" value="Glyas_Bleomycin-R_OHBP_Dase"/>
</dbReference>
<dbReference type="InterPro" id="IPR004360">
    <property type="entry name" value="Glyas_Fos-R_dOase_dom"/>
</dbReference>